<reference evidence="2" key="1">
    <citation type="journal article" date="2014" name="Int. J. Syst. Evol. Microbiol.">
        <title>Complete genome sequence of Corynebacterium casei LMG S-19264T (=DSM 44701T), isolated from a smear-ripened cheese.</title>
        <authorList>
            <consortium name="US DOE Joint Genome Institute (JGI-PGF)"/>
            <person name="Walter F."/>
            <person name="Albersmeier A."/>
            <person name="Kalinowski J."/>
            <person name="Ruckert C."/>
        </authorList>
    </citation>
    <scope>NUCLEOTIDE SEQUENCE</scope>
    <source>
        <strain evidence="2">CGMCC 1.14988</strain>
    </source>
</reference>
<feature type="region of interest" description="Disordered" evidence="1">
    <location>
        <begin position="1"/>
        <end position="30"/>
    </location>
</feature>
<dbReference type="SUPFAM" id="SSF53098">
    <property type="entry name" value="Ribonuclease H-like"/>
    <property type="match status" value="1"/>
</dbReference>
<name>A0A8J3A9H5_9ACTN</name>
<protein>
    <recommendedName>
        <fullName evidence="4">NurA domain-containing protein</fullName>
    </recommendedName>
</protein>
<dbReference type="OrthoDB" id="255198at2"/>
<evidence type="ECO:0000313" key="2">
    <source>
        <dbReference type="EMBL" id="GGI05508.1"/>
    </source>
</evidence>
<gene>
    <name evidence="2" type="ORF">GCM10011354_14450</name>
</gene>
<dbReference type="RefSeq" id="WP_130649320.1">
    <property type="nucleotide sequence ID" value="NZ_BMHA01000004.1"/>
</dbReference>
<dbReference type="Proteomes" id="UP000650511">
    <property type="component" value="Unassembled WGS sequence"/>
</dbReference>
<proteinExistence type="predicted"/>
<dbReference type="EMBL" id="BMHA01000004">
    <property type="protein sequence ID" value="GGI05508.1"/>
    <property type="molecule type" value="Genomic_DNA"/>
</dbReference>
<sequence>MRLAVDSWSPEFGAPGGGDDLPTGPGEVDPTVEVPVDRWAPRAPATTPDVPVGFVDGVRRVEGVVWGNGDGPDGEVRQAAAVSIAAGAVCCAGERATITSAEVQRLLVGPAGFAPLTTRAGRFEPRAVADDDPAALQRGMQERLRRLERRLLDRLRWPDEVGEIGLLVLDGPLDGSVEVDHAIGYVKSHHVAYLPEEVRHVVGALLPGQRTPLFLAQSSWTRFSWYLRLPYGGEHPWAGIVRCEASADVGVGEAARLADLAAARLPRFASRPHKDRRAPQNLYPIAGLERHLKRLLGDGNHVLRALREAAADTRRAAS</sequence>
<accession>A0A8J3A9H5</accession>
<organism evidence="2 3">
    <name type="scientific">Egicoccus halophilus</name>
    <dbReference type="NCBI Taxonomy" id="1670830"/>
    <lineage>
        <taxon>Bacteria</taxon>
        <taxon>Bacillati</taxon>
        <taxon>Actinomycetota</taxon>
        <taxon>Nitriliruptoria</taxon>
        <taxon>Egicoccales</taxon>
        <taxon>Egicoccaceae</taxon>
        <taxon>Egicoccus</taxon>
    </lineage>
</organism>
<keyword evidence="3" id="KW-1185">Reference proteome</keyword>
<evidence type="ECO:0000313" key="3">
    <source>
        <dbReference type="Proteomes" id="UP000650511"/>
    </source>
</evidence>
<evidence type="ECO:0008006" key="4">
    <source>
        <dbReference type="Google" id="ProtNLM"/>
    </source>
</evidence>
<evidence type="ECO:0000256" key="1">
    <source>
        <dbReference type="SAM" id="MobiDB-lite"/>
    </source>
</evidence>
<reference evidence="2" key="2">
    <citation type="submission" date="2020-09" db="EMBL/GenBank/DDBJ databases">
        <authorList>
            <person name="Sun Q."/>
            <person name="Zhou Y."/>
        </authorList>
    </citation>
    <scope>NUCLEOTIDE SEQUENCE</scope>
    <source>
        <strain evidence="2">CGMCC 1.14988</strain>
    </source>
</reference>
<comment type="caution">
    <text evidence="2">The sequence shown here is derived from an EMBL/GenBank/DDBJ whole genome shotgun (WGS) entry which is preliminary data.</text>
</comment>
<dbReference type="InterPro" id="IPR012337">
    <property type="entry name" value="RNaseH-like_sf"/>
</dbReference>
<dbReference type="AlphaFoldDB" id="A0A8J3A9H5"/>